<comment type="caution">
    <text evidence="1">The sequence shown here is derived from an EMBL/GenBank/DDBJ whole genome shotgun (WGS) entry which is preliminary data.</text>
</comment>
<name>A0A2H0X9Z6_UNCKA</name>
<organism evidence="1 2">
    <name type="scientific">candidate division WWE3 bacterium CG08_land_8_20_14_0_20_41_15</name>
    <dbReference type="NCBI Taxonomy" id="1975086"/>
    <lineage>
        <taxon>Bacteria</taxon>
        <taxon>Katanobacteria</taxon>
    </lineage>
</organism>
<dbReference type="EMBL" id="PEYV01000020">
    <property type="protein sequence ID" value="PIS21753.1"/>
    <property type="molecule type" value="Genomic_DNA"/>
</dbReference>
<evidence type="ECO:0000313" key="1">
    <source>
        <dbReference type="EMBL" id="PIS21753.1"/>
    </source>
</evidence>
<feature type="non-terminal residue" evidence="1">
    <location>
        <position position="109"/>
    </location>
</feature>
<protein>
    <submittedName>
        <fullName evidence="1">Uncharacterized protein</fullName>
    </submittedName>
</protein>
<proteinExistence type="predicted"/>
<accession>A0A2H0X9Z6</accession>
<gene>
    <name evidence="1" type="ORF">COT51_01100</name>
</gene>
<dbReference type="AlphaFoldDB" id="A0A2H0X9Z6"/>
<sequence length="109" mass="11728">MASEVTEIAVAIAQPLKVETGQILEYLKVHIGDVVTKQTVLAVKKGLFGLGGMELKSPVEGIVHNIDLENGVLIINLGSEKSILPAIANQKKEIITINPKPEKKYPTTT</sequence>
<reference evidence="2" key="1">
    <citation type="submission" date="2017-09" db="EMBL/GenBank/DDBJ databases">
        <title>Depth-based differentiation of microbial function through sediment-hosted aquifers and enrichment of novel symbionts in the deep terrestrial subsurface.</title>
        <authorList>
            <person name="Probst A.J."/>
            <person name="Ladd B."/>
            <person name="Jarett J.K."/>
            <person name="Geller-Mcgrath D.E."/>
            <person name="Sieber C.M.K."/>
            <person name="Emerson J.B."/>
            <person name="Anantharaman K."/>
            <person name="Thomas B.C."/>
            <person name="Malmstrom R."/>
            <person name="Stieglmeier M."/>
            <person name="Klingl A."/>
            <person name="Woyke T."/>
            <person name="Ryan C.M."/>
            <person name="Banfield J.F."/>
        </authorList>
    </citation>
    <scope>NUCLEOTIDE SEQUENCE [LARGE SCALE GENOMIC DNA]</scope>
</reference>
<evidence type="ECO:0000313" key="2">
    <source>
        <dbReference type="Proteomes" id="UP000231098"/>
    </source>
</evidence>
<dbReference type="Proteomes" id="UP000231098">
    <property type="component" value="Unassembled WGS sequence"/>
</dbReference>